<dbReference type="PANTHER" id="PTHR43047:SF72">
    <property type="entry name" value="OSMOSENSING HISTIDINE PROTEIN KINASE SLN1"/>
    <property type="match status" value="1"/>
</dbReference>
<dbReference type="InterPro" id="IPR001610">
    <property type="entry name" value="PAC"/>
</dbReference>
<feature type="transmembrane region" description="Helical" evidence="16">
    <location>
        <begin position="189"/>
        <end position="207"/>
    </location>
</feature>
<dbReference type="SMART" id="SM00086">
    <property type="entry name" value="PAC"/>
    <property type="match status" value="3"/>
</dbReference>
<dbReference type="InterPro" id="IPR005467">
    <property type="entry name" value="His_kinase_dom"/>
</dbReference>
<feature type="modified residue" description="4-aspartylphosphate" evidence="14">
    <location>
        <position position="1011"/>
    </location>
</feature>
<evidence type="ECO:0000256" key="4">
    <source>
        <dbReference type="ARBA" id="ARBA00022475"/>
    </source>
</evidence>
<evidence type="ECO:0000256" key="11">
    <source>
        <dbReference type="ARBA" id="ARBA00022777"/>
    </source>
</evidence>
<evidence type="ECO:0000256" key="7">
    <source>
        <dbReference type="ARBA" id="ARBA00022679"/>
    </source>
</evidence>
<dbReference type="InterPro" id="IPR013655">
    <property type="entry name" value="PAS_fold_3"/>
</dbReference>
<dbReference type="EC" id="2.7.13.3" evidence="3"/>
<dbReference type="GO" id="GO:0000166">
    <property type="term" value="F:nucleotide binding"/>
    <property type="evidence" value="ECO:0007669"/>
    <property type="project" value="UniProtKB-KW"/>
</dbReference>
<feature type="transmembrane region" description="Helical" evidence="16">
    <location>
        <begin position="12"/>
        <end position="31"/>
    </location>
</feature>
<feature type="domain" description="PAC" evidence="20">
    <location>
        <begin position="507"/>
        <end position="559"/>
    </location>
</feature>
<feature type="domain" description="PAC" evidence="20">
    <location>
        <begin position="633"/>
        <end position="685"/>
    </location>
</feature>
<protein>
    <recommendedName>
        <fullName evidence="3">histidine kinase</fullName>
        <ecNumber evidence="3">2.7.13.3</ecNumber>
    </recommendedName>
</protein>
<dbReference type="Pfam" id="PF00989">
    <property type="entry name" value="PAS"/>
    <property type="match status" value="1"/>
</dbReference>
<feature type="domain" description="PAC" evidence="20">
    <location>
        <begin position="381"/>
        <end position="431"/>
    </location>
</feature>
<dbReference type="SUPFAM" id="SSF47384">
    <property type="entry name" value="Homodimeric domain of signal transducing histidine kinase"/>
    <property type="match status" value="1"/>
</dbReference>
<dbReference type="Pfam" id="PF05231">
    <property type="entry name" value="MASE1"/>
    <property type="match status" value="1"/>
</dbReference>
<evidence type="ECO:0000256" key="13">
    <source>
        <dbReference type="ARBA" id="ARBA00023136"/>
    </source>
</evidence>
<evidence type="ECO:0000256" key="1">
    <source>
        <dbReference type="ARBA" id="ARBA00000085"/>
    </source>
</evidence>
<keyword evidence="6 14" id="KW-0597">Phosphoprotein</keyword>
<dbReference type="InterPro" id="IPR036097">
    <property type="entry name" value="HisK_dim/P_sf"/>
</dbReference>
<feature type="domain" description="PAS" evidence="19">
    <location>
        <begin position="560"/>
        <end position="630"/>
    </location>
</feature>
<dbReference type="PROSITE" id="PS50113">
    <property type="entry name" value="PAC"/>
    <property type="match status" value="3"/>
</dbReference>
<keyword evidence="12 16" id="KW-1133">Transmembrane helix</keyword>
<dbReference type="CDD" id="cd00130">
    <property type="entry name" value="PAS"/>
    <property type="match status" value="3"/>
</dbReference>
<dbReference type="RefSeq" id="WP_159397915.1">
    <property type="nucleotide sequence ID" value="NZ_CP012673.1"/>
</dbReference>
<proteinExistence type="predicted"/>
<dbReference type="NCBIfam" id="TIGR00229">
    <property type="entry name" value="sensory_box"/>
    <property type="match status" value="3"/>
</dbReference>
<feature type="coiled-coil region" evidence="15">
    <location>
        <begin position="676"/>
        <end position="706"/>
    </location>
</feature>
<dbReference type="EMBL" id="CP012673">
    <property type="protein sequence ID" value="AUX47716.1"/>
    <property type="molecule type" value="Genomic_DNA"/>
</dbReference>
<dbReference type="FunFam" id="2.10.70.100:FF:000001">
    <property type="entry name" value="Sensory transduction histidine kinase"/>
    <property type="match status" value="1"/>
</dbReference>
<dbReference type="SMART" id="SM00388">
    <property type="entry name" value="HisKA"/>
    <property type="match status" value="1"/>
</dbReference>
<dbReference type="FunFam" id="3.30.565.10:FF:000010">
    <property type="entry name" value="Sensor histidine kinase RcsC"/>
    <property type="match status" value="1"/>
</dbReference>
<evidence type="ECO:0000259" key="17">
    <source>
        <dbReference type="PROSITE" id="PS50109"/>
    </source>
</evidence>
<dbReference type="Pfam" id="PF00072">
    <property type="entry name" value="Response_reg"/>
    <property type="match status" value="1"/>
</dbReference>
<evidence type="ECO:0000313" key="22">
    <source>
        <dbReference type="Proteomes" id="UP000238348"/>
    </source>
</evidence>
<dbReference type="InterPro" id="IPR013767">
    <property type="entry name" value="PAS_fold"/>
</dbReference>
<dbReference type="InterPro" id="IPR011006">
    <property type="entry name" value="CheY-like_superfamily"/>
</dbReference>
<name>A0A2L0F804_SORCE</name>
<feature type="transmembrane region" description="Helical" evidence="16">
    <location>
        <begin position="43"/>
        <end position="62"/>
    </location>
</feature>
<dbReference type="InterPro" id="IPR003661">
    <property type="entry name" value="HisK_dim/P_dom"/>
</dbReference>
<dbReference type="Pfam" id="PF08447">
    <property type="entry name" value="PAS_3"/>
    <property type="match status" value="2"/>
</dbReference>
<dbReference type="Pfam" id="PF00512">
    <property type="entry name" value="HisKA"/>
    <property type="match status" value="1"/>
</dbReference>
<dbReference type="FunFam" id="3.30.450.20:FF:000099">
    <property type="entry name" value="Sensory box sensor histidine kinase"/>
    <property type="match status" value="1"/>
</dbReference>
<dbReference type="SMART" id="SM00448">
    <property type="entry name" value="REC"/>
    <property type="match status" value="1"/>
</dbReference>
<evidence type="ECO:0000313" key="21">
    <source>
        <dbReference type="EMBL" id="AUX47716.1"/>
    </source>
</evidence>
<evidence type="ECO:0000256" key="16">
    <source>
        <dbReference type="SAM" id="Phobius"/>
    </source>
</evidence>
<evidence type="ECO:0000256" key="2">
    <source>
        <dbReference type="ARBA" id="ARBA00004429"/>
    </source>
</evidence>
<comment type="subcellular location">
    <subcellularLocation>
        <location evidence="2">Cell inner membrane</location>
        <topology evidence="2">Multi-pass membrane protein</topology>
    </subcellularLocation>
</comment>
<dbReference type="PROSITE" id="PS50112">
    <property type="entry name" value="PAS"/>
    <property type="match status" value="1"/>
</dbReference>
<dbReference type="CDD" id="cd00082">
    <property type="entry name" value="HisKA"/>
    <property type="match status" value="1"/>
</dbReference>
<evidence type="ECO:0000256" key="9">
    <source>
        <dbReference type="ARBA" id="ARBA00022737"/>
    </source>
</evidence>
<dbReference type="SMART" id="SM00091">
    <property type="entry name" value="PAS"/>
    <property type="match status" value="3"/>
</dbReference>
<gene>
    <name evidence="21" type="ORF">SOCE26_092400</name>
</gene>
<evidence type="ECO:0000256" key="15">
    <source>
        <dbReference type="SAM" id="Coils"/>
    </source>
</evidence>
<accession>A0A2L0F804</accession>
<dbReference type="InterPro" id="IPR000700">
    <property type="entry name" value="PAS-assoc_C"/>
</dbReference>
<dbReference type="InterPro" id="IPR001789">
    <property type="entry name" value="Sig_transdc_resp-reg_receiver"/>
</dbReference>
<dbReference type="InterPro" id="IPR035965">
    <property type="entry name" value="PAS-like_dom_sf"/>
</dbReference>
<dbReference type="SMART" id="SM00387">
    <property type="entry name" value="HATPase_c"/>
    <property type="match status" value="1"/>
</dbReference>
<dbReference type="Gene3D" id="1.10.287.130">
    <property type="match status" value="1"/>
</dbReference>
<dbReference type="GO" id="GO:0000155">
    <property type="term" value="F:phosphorelay sensor kinase activity"/>
    <property type="evidence" value="ECO:0007669"/>
    <property type="project" value="InterPro"/>
</dbReference>
<keyword evidence="10" id="KW-0547">Nucleotide-binding</keyword>
<dbReference type="SUPFAM" id="SSF55785">
    <property type="entry name" value="PYP-like sensor domain (PAS domain)"/>
    <property type="match status" value="3"/>
</dbReference>
<dbReference type="PANTHER" id="PTHR43047">
    <property type="entry name" value="TWO-COMPONENT HISTIDINE PROTEIN KINASE"/>
    <property type="match status" value="1"/>
</dbReference>
<sequence length="1099" mass="119156">MKTGGHADWPRPLGPAAALFASYFLLAVLGLRWATVGGAASPVFPAAGVALAGLLLGGPRLWPAVFAGAMAAFLLEAPSLPLWVMAALASGNTLAALGGAWALRRARLRPALTRLTDVLVVGAAALGSSAVSATAGTFVLAGMFNQGFRQALVTWLTWWAGDVTGVIVVAPLVLSWARGEPVGRDRGRWLHLALCTAAAWALAWLSFGPESSRMVRPWLTFPALTWAALTCGVRGATAAMLPVAAVAIQATTEGYGPFGAPAALQCALLQQFIGATAVTTLVLAVVADERRNSESLRKNEERLRRASRAGRTGLWEFNIDSGAAAWTPEAWALFEGGRPGSGRVDYTRWLESIHPEDRAAVVHTADQAIEQARSRLSEAHYKDEYRVLHADGTVLWLASTGAFEREGNELVMLGVVRDITERKRAEEALRENDARLRLALRAGHIGVWDWDVVTGRVVWSDEVCVIFGIPPGTFEGTLEAFERRIYPDDRMRVRAEVEAAISRRAGYTIEFRIVRPDGQIRWVTDLGTVEHDGAGQPRSMIGMVTDITENRAAADAIRESEERFRNIADSSPVMIWVTRPDACCTYLNKVWSDFTGQDQAAGLGFGWLDMLHPEDTERSASIFRAANARREPFRLDYRLRRRDGQYRWCIDAAAPRFGPSGEFLGYVGSVIDITDRKQAEEERARLLEVEQAARSEAERANRMKDEFLSTVSHELRTPLTAILGWSHLLRRRVSCEDEDLRKGLAVIDRNARAQAQLIEDLLDMGRITSGKIRLDMQPLDLHDVVGTAVSSVAPSAEAKGIRLEKTSSPAVGVTRGDPSRLQQVVWNLLSNAIKFTREGGSVQVKVSRAGNHVEITVSDTGEGIEPEFLPYVFERFRQADASTTRRHGGLGLGLAIVKHLVELHGGTVRATSAGVGKGTTFTVELPLGVADAPADGATEGREVDARASGDDPCELSDLSGISVLFVDDAPDTREMVRTFVEELKVRVRLAGSGEEALRLLELERPDVLVSDIGMCGMDGYELIRRVRALPQERGGDVPAVALTAYAGNEDRTRALLAGFQTHLAKPIQPAELMAAIGVLAARGARKGRPQAGDGGPPLP</sequence>
<dbReference type="InterPro" id="IPR000014">
    <property type="entry name" value="PAS"/>
</dbReference>
<dbReference type="SUPFAM" id="SSF55874">
    <property type="entry name" value="ATPase domain of HSP90 chaperone/DNA topoisomerase II/histidine kinase"/>
    <property type="match status" value="1"/>
</dbReference>
<evidence type="ECO:0000256" key="5">
    <source>
        <dbReference type="ARBA" id="ARBA00022519"/>
    </source>
</evidence>
<dbReference type="InterPro" id="IPR004358">
    <property type="entry name" value="Sig_transdc_His_kin-like_C"/>
</dbReference>
<dbReference type="SUPFAM" id="SSF52172">
    <property type="entry name" value="CheY-like"/>
    <property type="match status" value="1"/>
</dbReference>
<feature type="transmembrane region" description="Helical" evidence="16">
    <location>
        <begin position="156"/>
        <end position="177"/>
    </location>
</feature>
<keyword evidence="5" id="KW-0997">Cell inner membrane</keyword>
<keyword evidence="13 16" id="KW-0472">Membrane</keyword>
<feature type="transmembrane region" description="Helical" evidence="16">
    <location>
        <begin position="115"/>
        <end position="144"/>
    </location>
</feature>
<dbReference type="InterPro" id="IPR036890">
    <property type="entry name" value="HATPase_C_sf"/>
</dbReference>
<dbReference type="PROSITE" id="PS50109">
    <property type="entry name" value="HIS_KIN"/>
    <property type="match status" value="1"/>
</dbReference>
<dbReference type="GO" id="GO:0005886">
    <property type="term" value="C:plasma membrane"/>
    <property type="evidence" value="ECO:0007669"/>
    <property type="project" value="UniProtKB-SubCell"/>
</dbReference>
<organism evidence="21 22">
    <name type="scientific">Sorangium cellulosum</name>
    <name type="common">Polyangium cellulosum</name>
    <dbReference type="NCBI Taxonomy" id="56"/>
    <lineage>
        <taxon>Bacteria</taxon>
        <taxon>Pseudomonadati</taxon>
        <taxon>Myxococcota</taxon>
        <taxon>Polyangia</taxon>
        <taxon>Polyangiales</taxon>
        <taxon>Polyangiaceae</taxon>
        <taxon>Sorangium</taxon>
    </lineage>
</organism>
<dbReference type="Gene3D" id="2.10.70.100">
    <property type="match status" value="2"/>
</dbReference>
<evidence type="ECO:0000256" key="3">
    <source>
        <dbReference type="ARBA" id="ARBA00012438"/>
    </source>
</evidence>
<feature type="domain" description="Histidine kinase" evidence="17">
    <location>
        <begin position="710"/>
        <end position="929"/>
    </location>
</feature>
<evidence type="ECO:0000256" key="14">
    <source>
        <dbReference type="PROSITE-ProRule" id="PRU00169"/>
    </source>
</evidence>
<dbReference type="InterPro" id="IPR003594">
    <property type="entry name" value="HATPase_dom"/>
</dbReference>
<reference evidence="21 22" key="1">
    <citation type="submission" date="2015-09" db="EMBL/GenBank/DDBJ databases">
        <title>Sorangium comparison.</title>
        <authorList>
            <person name="Zaburannyi N."/>
            <person name="Bunk B."/>
            <person name="Overmann J."/>
            <person name="Mueller R."/>
        </authorList>
    </citation>
    <scope>NUCLEOTIDE SEQUENCE [LARGE SCALE GENOMIC DNA]</scope>
    <source>
        <strain evidence="21 22">So ce26</strain>
    </source>
</reference>
<dbReference type="AlphaFoldDB" id="A0A2L0F804"/>
<keyword evidence="11" id="KW-0418">Kinase</keyword>
<dbReference type="Gene3D" id="3.30.565.10">
    <property type="entry name" value="Histidine kinase-like ATPase, C-terminal domain"/>
    <property type="match status" value="1"/>
</dbReference>
<evidence type="ECO:0000259" key="18">
    <source>
        <dbReference type="PROSITE" id="PS50110"/>
    </source>
</evidence>
<dbReference type="CDD" id="cd17580">
    <property type="entry name" value="REC_2_DhkD-like"/>
    <property type="match status" value="1"/>
</dbReference>
<dbReference type="OrthoDB" id="5392202at2"/>
<dbReference type="GO" id="GO:0009927">
    <property type="term" value="F:histidine phosphotransfer kinase activity"/>
    <property type="evidence" value="ECO:0007669"/>
    <property type="project" value="TreeGrafter"/>
</dbReference>
<comment type="catalytic activity">
    <reaction evidence="1">
        <text>ATP + protein L-histidine = ADP + protein N-phospho-L-histidine.</text>
        <dbReference type="EC" id="2.7.13.3"/>
    </reaction>
</comment>
<evidence type="ECO:0000256" key="8">
    <source>
        <dbReference type="ARBA" id="ARBA00022692"/>
    </source>
</evidence>
<dbReference type="PRINTS" id="PR00344">
    <property type="entry name" value="BCTRLSENSOR"/>
</dbReference>
<keyword evidence="9" id="KW-0677">Repeat</keyword>
<dbReference type="PROSITE" id="PS50110">
    <property type="entry name" value="RESPONSE_REGULATORY"/>
    <property type="match status" value="1"/>
</dbReference>
<dbReference type="InterPro" id="IPR007895">
    <property type="entry name" value="MASE1"/>
</dbReference>
<evidence type="ECO:0000259" key="19">
    <source>
        <dbReference type="PROSITE" id="PS50112"/>
    </source>
</evidence>
<evidence type="ECO:0000259" key="20">
    <source>
        <dbReference type="PROSITE" id="PS50113"/>
    </source>
</evidence>
<keyword evidence="15" id="KW-0175">Coiled coil</keyword>
<feature type="transmembrane region" description="Helical" evidence="16">
    <location>
        <begin position="82"/>
        <end position="103"/>
    </location>
</feature>
<dbReference type="CDD" id="cd16922">
    <property type="entry name" value="HATPase_EvgS-ArcB-TorS-like"/>
    <property type="match status" value="1"/>
</dbReference>
<feature type="domain" description="Response regulatory" evidence="18">
    <location>
        <begin position="962"/>
        <end position="1080"/>
    </location>
</feature>
<dbReference type="Proteomes" id="UP000238348">
    <property type="component" value="Chromosome"/>
</dbReference>
<evidence type="ECO:0000256" key="12">
    <source>
        <dbReference type="ARBA" id="ARBA00022989"/>
    </source>
</evidence>
<keyword evidence="4" id="KW-1003">Cell membrane</keyword>
<dbReference type="Gene3D" id="3.40.50.2300">
    <property type="match status" value="1"/>
</dbReference>
<keyword evidence="7" id="KW-0808">Transferase</keyword>
<evidence type="ECO:0000256" key="10">
    <source>
        <dbReference type="ARBA" id="ARBA00022741"/>
    </source>
</evidence>
<dbReference type="GO" id="GO:0006355">
    <property type="term" value="P:regulation of DNA-templated transcription"/>
    <property type="evidence" value="ECO:0007669"/>
    <property type="project" value="InterPro"/>
</dbReference>
<evidence type="ECO:0000256" key="6">
    <source>
        <dbReference type="ARBA" id="ARBA00022553"/>
    </source>
</evidence>
<keyword evidence="8 16" id="KW-0812">Transmembrane</keyword>
<dbReference type="Pfam" id="PF02518">
    <property type="entry name" value="HATPase_c"/>
    <property type="match status" value="1"/>
</dbReference>
<dbReference type="Gene3D" id="3.30.450.20">
    <property type="entry name" value="PAS domain"/>
    <property type="match status" value="3"/>
</dbReference>